<evidence type="ECO:0000256" key="5">
    <source>
        <dbReference type="ARBA" id="ARBA00023136"/>
    </source>
</evidence>
<gene>
    <name evidence="6" type="primary">mntH</name>
    <name evidence="7" type="ORF">ACFP90_05835</name>
</gene>
<evidence type="ECO:0000256" key="2">
    <source>
        <dbReference type="ARBA" id="ARBA00022448"/>
    </source>
</evidence>
<dbReference type="HAMAP" id="MF_00221">
    <property type="entry name" value="NRAMP"/>
    <property type="match status" value="1"/>
</dbReference>
<feature type="transmembrane region" description="Helical" evidence="6">
    <location>
        <begin position="243"/>
        <end position="268"/>
    </location>
</feature>
<keyword evidence="5 6" id="KW-0472">Membrane</keyword>
<keyword evidence="6" id="KW-1003">Cell membrane</keyword>
<reference evidence="8" key="1">
    <citation type="journal article" date="2019" name="Int. J. Syst. Evol. Microbiol.">
        <title>The Global Catalogue of Microorganisms (GCM) 10K type strain sequencing project: providing services to taxonomists for standard genome sequencing and annotation.</title>
        <authorList>
            <consortium name="The Broad Institute Genomics Platform"/>
            <consortium name="The Broad Institute Genome Sequencing Center for Infectious Disease"/>
            <person name="Wu L."/>
            <person name="Ma J."/>
        </authorList>
    </citation>
    <scope>NUCLEOTIDE SEQUENCE [LARGE SCALE GENOMIC DNA]</scope>
    <source>
        <strain evidence="8">CCUG 63830</strain>
    </source>
</reference>
<evidence type="ECO:0000256" key="3">
    <source>
        <dbReference type="ARBA" id="ARBA00022692"/>
    </source>
</evidence>
<evidence type="ECO:0000313" key="8">
    <source>
        <dbReference type="Proteomes" id="UP001596317"/>
    </source>
</evidence>
<evidence type="ECO:0000256" key="4">
    <source>
        <dbReference type="ARBA" id="ARBA00022989"/>
    </source>
</evidence>
<dbReference type="PANTHER" id="PTHR11706:SF33">
    <property type="entry name" value="NATURAL RESISTANCE-ASSOCIATED MACROPHAGE PROTEIN 2"/>
    <property type="match status" value="1"/>
</dbReference>
<keyword evidence="8" id="KW-1185">Reference proteome</keyword>
<comment type="subcellular location">
    <subcellularLocation>
        <location evidence="6">Cell membrane</location>
        <topology evidence="6">Multi-pass membrane protein</topology>
    </subcellularLocation>
    <subcellularLocation>
        <location evidence="1">Membrane</location>
        <topology evidence="1">Multi-pass membrane protein</topology>
    </subcellularLocation>
</comment>
<feature type="transmembrane region" description="Helical" evidence="6">
    <location>
        <begin position="92"/>
        <end position="110"/>
    </location>
</feature>
<protein>
    <recommendedName>
        <fullName evidence="6">Divalent metal cation transporter MntH</fullName>
    </recommendedName>
</protein>
<keyword evidence="6" id="KW-0406">Ion transport</keyword>
<dbReference type="EMBL" id="JBHSWB010000001">
    <property type="protein sequence ID" value="MFC6659925.1"/>
    <property type="molecule type" value="Genomic_DNA"/>
</dbReference>
<comment type="caution">
    <text evidence="7">The sequence shown here is derived from an EMBL/GenBank/DDBJ whole genome shotgun (WGS) entry which is preliminary data.</text>
</comment>
<name>A0ABW1ZGC0_9DEIO</name>
<evidence type="ECO:0000256" key="1">
    <source>
        <dbReference type="ARBA" id="ARBA00004141"/>
    </source>
</evidence>
<proteinExistence type="inferred from homology"/>
<accession>A0ABW1ZGC0</accession>
<dbReference type="InterPro" id="IPR001046">
    <property type="entry name" value="NRAMP_fam"/>
</dbReference>
<keyword evidence="6" id="KW-0769">Symport</keyword>
<dbReference type="NCBIfam" id="TIGR01197">
    <property type="entry name" value="nramp"/>
    <property type="match status" value="1"/>
</dbReference>
<keyword evidence="2 6" id="KW-0813">Transport</keyword>
<dbReference type="Pfam" id="PF01566">
    <property type="entry name" value="Nramp"/>
    <property type="match status" value="1"/>
</dbReference>
<dbReference type="NCBIfam" id="NF001923">
    <property type="entry name" value="PRK00701.1"/>
    <property type="match status" value="1"/>
</dbReference>
<evidence type="ECO:0000313" key="7">
    <source>
        <dbReference type="EMBL" id="MFC6659925.1"/>
    </source>
</evidence>
<keyword evidence="4 6" id="KW-1133">Transmembrane helix</keyword>
<feature type="transmembrane region" description="Helical" evidence="6">
    <location>
        <begin position="21"/>
        <end position="38"/>
    </location>
</feature>
<dbReference type="Proteomes" id="UP001596317">
    <property type="component" value="Unassembled WGS sequence"/>
</dbReference>
<feature type="transmembrane region" description="Helical" evidence="6">
    <location>
        <begin position="390"/>
        <end position="412"/>
    </location>
</feature>
<feature type="transmembrane region" description="Helical" evidence="6">
    <location>
        <begin position="288"/>
        <end position="311"/>
    </location>
</feature>
<evidence type="ECO:0000256" key="6">
    <source>
        <dbReference type="HAMAP-Rule" id="MF_00221"/>
    </source>
</evidence>
<feature type="transmembrane region" description="Helical" evidence="6">
    <location>
        <begin position="158"/>
        <end position="178"/>
    </location>
</feature>
<feature type="transmembrane region" description="Helical" evidence="6">
    <location>
        <begin position="355"/>
        <end position="378"/>
    </location>
</feature>
<sequence length="417" mass="44597">MTRRAQAVLSGQHGRRGLGRVLPFLGPAVVASVAYMDPGNFATNIQGGAQFGYALLWVILAANLMAMLIQNLSAKLGIASGRNLPETIRDQWPRPVVWFYWVQAEIVAMATDLAEFLGAALAIHLLTGLPLIWGAAITGVVTFWLLTLQRRGFRPLELAIGAFVLVIGVAYLTQFVLARPALSALGPGFVPSFPGPEGVYLAVGIIGATVMPHVIYLHSALTQGRIPTRNDEEKRRLSRLNRIDVVVSMGLAGLINMSMLAVAAATFYGKNIEDAGNLETAYQTLTPLLGPAAAVAFATALLASGLSSSAVGTMAGQVIMQGFVRFTIPLWLRRTVTMLPAFVVILLGLDPTRVLVLSQVVLSFGVPFALVPLLLFTARRDLMGVLVSRPLVRAAGWLCAAVIIGLNAYLLWETFSG</sequence>
<keyword evidence="3 6" id="KW-0812">Transmembrane</keyword>
<dbReference type="PRINTS" id="PR00447">
    <property type="entry name" value="NATRESASSCMP"/>
</dbReference>
<organism evidence="7 8">
    <name type="scientific">Deinococcus multiflagellatus</name>
    <dbReference type="NCBI Taxonomy" id="1656887"/>
    <lineage>
        <taxon>Bacteria</taxon>
        <taxon>Thermotogati</taxon>
        <taxon>Deinococcota</taxon>
        <taxon>Deinococci</taxon>
        <taxon>Deinococcales</taxon>
        <taxon>Deinococcaceae</taxon>
        <taxon>Deinococcus</taxon>
    </lineage>
</organism>
<feature type="transmembrane region" description="Helical" evidence="6">
    <location>
        <begin position="331"/>
        <end position="349"/>
    </location>
</feature>
<dbReference type="PANTHER" id="PTHR11706">
    <property type="entry name" value="SOLUTE CARRIER PROTEIN FAMILY 11 MEMBER"/>
    <property type="match status" value="1"/>
</dbReference>
<dbReference type="RefSeq" id="WP_224610226.1">
    <property type="nucleotide sequence ID" value="NZ_JAIQXV010000013.1"/>
</dbReference>
<feature type="transmembrane region" description="Helical" evidence="6">
    <location>
        <begin position="50"/>
        <end position="72"/>
    </location>
</feature>
<comment type="similarity">
    <text evidence="6">Belongs to the NRAMP family.</text>
</comment>
<feature type="transmembrane region" description="Helical" evidence="6">
    <location>
        <begin position="116"/>
        <end position="146"/>
    </location>
</feature>
<comment type="function">
    <text evidence="6">H(+)-stimulated, divalent metal cation uptake system.</text>
</comment>
<feature type="transmembrane region" description="Helical" evidence="6">
    <location>
        <begin position="198"/>
        <end position="222"/>
    </location>
</feature>
<dbReference type="NCBIfam" id="NF037982">
    <property type="entry name" value="Nramp_1"/>
    <property type="match status" value="1"/>
</dbReference>